<name>A0ACC1YLW3_MELAZ</name>
<reference evidence="1 2" key="1">
    <citation type="journal article" date="2023" name="Science">
        <title>Complex scaffold remodeling in plant triterpene biosynthesis.</title>
        <authorList>
            <person name="De La Pena R."/>
            <person name="Hodgson H."/>
            <person name="Liu J.C."/>
            <person name="Stephenson M.J."/>
            <person name="Martin A.C."/>
            <person name="Owen C."/>
            <person name="Harkess A."/>
            <person name="Leebens-Mack J."/>
            <person name="Jimenez L.E."/>
            <person name="Osbourn A."/>
            <person name="Sattely E.S."/>
        </authorList>
    </citation>
    <scope>NUCLEOTIDE SEQUENCE [LARGE SCALE GENOMIC DNA]</scope>
    <source>
        <strain evidence="2">cv. JPN11</strain>
        <tissue evidence="1">Leaf</tissue>
    </source>
</reference>
<accession>A0ACC1YLW3</accession>
<evidence type="ECO:0000313" key="2">
    <source>
        <dbReference type="Proteomes" id="UP001164539"/>
    </source>
</evidence>
<dbReference type="EMBL" id="CM051395">
    <property type="protein sequence ID" value="KAJ4724810.1"/>
    <property type="molecule type" value="Genomic_DNA"/>
</dbReference>
<protein>
    <submittedName>
        <fullName evidence="1">Protein ABSCISIC ACID-INSENSITIVE 5</fullName>
    </submittedName>
</protein>
<gene>
    <name evidence="1" type="ORF">OWV82_003754</name>
</gene>
<comment type="caution">
    <text evidence="1">The sequence shown here is derived from an EMBL/GenBank/DDBJ whole genome shotgun (WGS) entry which is preliminary data.</text>
</comment>
<proteinExistence type="predicted"/>
<sequence>MAFSDSASVGYRGGESESLHQTPQSPKDQASSPLDRQNPIFSLTLDEIQLKSGKSFGSMNMDEFLTNLWNVDENQVSSQSSPNQNELQPTNDNNIIQTNPPTLTRQNSFSIPIQICKKTVDEVWFEIQKDVPMDSIISNHEPPERQQTFGEITLEEFLIKAGVVQEPTITPKPLSHQQKVDQQPIQINNINNSTYLDANFRYRASSYDNISSSKCGKQFVG</sequence>
<evidence type="ECO:0000313" key="1">
    <source>
        <dbReference type="EMBL" id="KAJ4724810.1"/>
    </source>
</evidence>
<dbReference type="Proteomes" id="UP001164539">
    <property type="component" value="Chromosome 2"/>
</dbReference>
<keyword evidence="2" id="KW-1185">Reference proteome</keyword>
<organism evidence="1 2">
    <name type="scientific">Melia azedarach</name>
    <name type="common">Chinaberry tree</name>
    <dbReference type="NCBI Taxonomy" id="155640"/>
    <lineage>
        <taxon>Eukaryota</taxon>
        <taxon>Viridiplantae</taxon>
        <taxon>Streptophyta</taxon>
        <taxon>Embryophyta</taxon>
        <taxon>Tracheophyta</taxon>
        <taxon>Spermatophyta</taxon>
        <taxon>Magnoliopsida</taxon>
        <taxon>eudicotyledons</taxon>
        <taxon>Gunneridae</taxon>
        <taxon>Pentapetalae</taxon>
        <taxon>rosids</taxon>
        <taxon>malvids</taxon>
        <taxon>Sapindales</taxon>
        <taxon>Meliaceae</taxon>
        <taxon>Melia</taxon>
    </lineage>
</organism>